<keyword evidence="2" id="KW-1185">Reference proteome</keyword>
<dbReference type="Proteomes" id="UP000012313">
    <property type="component" value="Unassembled WGS sequence"/>
</dbReference>
<accession>N1WUC3</accession>
<dbReference type="STRING" id="1218598.LEP1GSC060_2583"/>
<evidence type="ECO:0000313" key="1">
    <source>
        <dbReference type="EMBL" id="EMY79443.1"/>
    </source>
</evidence>
<dbReference type="RefSeq" id="WP_002995255.1">
    <property type="nucleotide sequence ID" value="NZ_AOHC02000012.1"/>
</dbReference>
<sequence>MRAKDLKQTDEEIEKAILEGINGVNDLELNHSEVYDPYVILNAIDKANDFMAEFNRHGLSPKDLIESLRRNSD</sequence>
<protein>
    <submittedName>
        <fullName evidence="1">Uncharacterized protein</fullName>
    </submittedName>
</protein>
<gene>
    <name evidence="1" type="ORF">LEP1GSC060_2583</name>
</gene>
<reference evidence="1" key="1">
    <citation type="submission" date="2013-03" db="EMBL/GenBank/DDBJ databases">
        <authorList>
            <person name="Harkins D.M."/>
            <person name="Durkin A.S."/>
            <person name="Brinkac L.M."/>
            <person name="Haft D.H."/>
            <person name="Selengut J.D."/>
            <person name="Sanka R."/>
            <person name="DePew J."/>
            <person name="Purushe J."/>
            <person name="Hartskeerl R.A."/>
            <person name="Ahmed A."/>
            <person name="van der Linden H."/>
            <person name="Goris M.G.A."/>
            <person name="Vinetz J.M."/>
            <person name="Sutton G.G."/>
            <person name="Nierman W.C."/>
            <person name="Fouts D.E."/>
        </authorList>
    </citation>
    <scope>NUCLEOTIDE SEQUENCE [LARGE SCALE GENOMIC DNA]</scope>
    <source>
        <strain evidence="1">ICFT</strain>
    </source>
</reference>
<organism evidence="1 2">
    <name type="scientific">Leptospira weilii serovar Ranarum str. ICFT</name>
    <dbReference type="NCBI Taxonomy" id="1218598"/>
    <lineage>
        <taxon>Bacteria</taxon>
        <taxon>Pseudomonadati</taxon>
        <taxon>Spirochaetota</taxon>
        <taxon>Spirochaetia</taxon>
        <taxon>Leptospirales</taxon>
        <taxon>Leptospiraceae</taxon>
        <taxon>Leptospira</taxon>
    </lineage>
</organism>
<name>N1WUC3_9LEPT</name>
<evidence type="ECO:0000313" key="2">
    <source>
        <dbReference type="Proteomes" id="UP000012313"/>
    </source>
</evidence>
<comment type="caution">
    <text evidence="1">The sequence shown here is derived from an EMBL/GenBank/DDBJ whole genome shotgun (WGS) entry which is preliminary data.</text>
</comment>
<dbReference type="EMBL" id="AOHC02000012">
    <property type="protein sequence ID" value="EMY79443.1"/>
    <property type="molecule type" value="Genomic_DNA"/>
</dbReference>
<dbReference type="AlphaFoldDB" id="N1WUC3"/>
<proteinExistence type="predicted"/>
<dbReference type="OrthoDB" id="9904988at2"/>